<dbReference type="Pfam" id="PF02653">
    <property type="entry name" value="BPD_transp_2"/>
    <property type="match status" value="1"/>
</dbReference>
<dbReference type="Proteomes" id="UP000636264">
    <property type="component" value="Unassembled WGS sequence"/>
</dbReference>
<evidence type="ECO:0000256" key="3">
    <source>
        <dbReference type="ARBA" id="ARBA00022692"/>
    </source>
</evidence>
<sequence>MADRSVYFWPAAGVIALIATALAPLFANDSVTFILGLAMIEAVFALSWNLLFNYTGIASFGHAAFFTLGAYFVACAQRYGWDVTFPLQLLVAFALGGGAAFAIGAVALKRASGIHLAILTLAIAEVVRMVIGYIDYVGRDDGLGGIPRPVVNLGLATLDLRSSSAYYWCILVVCVALALGLWWLVRSRYGRALRSIAEDAERATFVGMDIYKLRLFSFTISGAVAAICGGLSAPWVQIVTPDLSHWLHSAQPMLNTLLGGSAMFWGPAVGAFAYSLINYSTRTLDGVSEIVVGGILLTIILIAPTGITGALESLRRKIFQKWRAASPWAQVRVKGEQI</sequence>
<dbReference type="AlphaFoldDB" id="A0A916S3A5"/>
<dbReference type="InterPro" id="IPR043428">
    <property type="entry name" value="LivM-like"/>
</dbReference>
<feature type="transmembrane region" description="Helical" evidence="6">
    <location>
        <begin position="7"/>
        <end position="27"/>
    </location>
</feature>
<evidence type="ECO:0000313" key="7">
    <source>
        <dbReference type="EMBL" id="GGA79089.1"/>
    </source>
</evidence>
<dbReference type="PANTHER" id="PTHR30482:SF17">
    <property type="entry name" value="ABC TRANSPORTER ATP-BINDING PROTEIN"/>
    <property type="match status" value="1"/>
</dbReference>
<dbReference type="EMBL" id="BMIF01000015">
    <property type="protein sequence ID" value="GGA79089.1"/>
    <property type="molecule type" value="Genomic_DNA"/>
</dbReference>
<feature type="transmembrane region" description="Helical" evidence="6">
    <location>
        <begin position="215"/>
        <end position="236"/>
    </location>
</feature>
<keyword evidence="5 6" id="KW-0472">Membrane</keyword>
<dbReference type="CDD" id="cd06581">
    <property type="entry name" value="TM_PBP1_LivM_like"/>
    <property type="match status" value="1"/>
</dbReference>
<reference evidence="7" key="2">
    <citation type="submission" date="2020-09" db="EMBL/GenBank/DDBJ databases">
        <authorList>
            <person name="Sun Q."/>
            <person name="Zhou Y."/>
        </authorList>
    </citation>
    <scope>NUCLEOTIDE SEQUENCE</scope>
    <source>
        <strain evidence="7">CGMCC 1.15320</strain>
    </source>
</reference>
<protein>
    <submittedName>
        <fullName evidence="7">Branched-chain amino acid ABC transporter permease</fullName>
    </submittedName>
</protein>
<organism evidence="7 8">
    <name type="scientific">Nitratireductor aestuarii</name>
    <dbReference type="NCBI Taxonomy" id="1735103"/>
    <lineage>
        <taxon>Bacteria</taxon>
        <taxon>Pseudomonadati</taxon>
        <taxon>Pseudomonadota</taxon>
        <taxon>Alphaproteobacteria</taxon>
        <taxon>Hyphomicrobiales</taxon>
        <taxon>Phyllobacteriaceae</taxon>
        <taxon>Nitratireductor</taxon>
    </lineage>
</organism>
<feature type="transmembrane region" description="Helical" evidence="6">
    <location>
        <begin position="165"/>
        <end position="185"/>
    </location>
</feature>
<keyword evidence="4 6" id="KW-1133">Transmembrane helix</keyword>
<comment type="caution">
    <text evidence="7">The sequence shown here is derived from an EMBL/GenBank/DDBJ whole genome shotgun (WGS) entry which is preliminary data.</text>
</comment>
<evidence type="ECO:0000256" key="4">
    <source>
        <dbReference type="ARBA" id="ARBA00022989"/>
    </source>
</evidence>
<reference evidence="7" key="1">
    <citation type="journal article" date="2014" name="Int. J. Syst. Evol. Microbiol.">
        <title>Complete genome sequence of Corynebacterium casei LMG S-19264T (=DSM 44701T), isolated from a smear-ripened cheese.</title>
        <authorList>
            <consortium name="US DOE Joint Genome Institute (JGI-PGF)"/>
            <person name="Walter F."/>
            <person name="Albersmeier A."/>
            <person name="Kalinowski J."/>
            <person name="Ruckert C."/>
        </authorList>
    </citation>
    <scope>NUCLEOTIDE SEQUENCE</scope>
    <source>
        <strain evidence="7">CGMCC 1.15320</strain>
    </source>
</reference>
<keyword evidence="2" id="KW-1003">Cell membrane</keyword>
<feature type="transmembrane region" description="Helical" evidence="6">
    <location>
        <begin position="33"/>
        <end position="51"/>
    </location>
</feature>
<feature type="transmembrane region" description="Helical" evidence="6">
    <location>
        <begin position="114"/>
        <end position="134"/>
    </location>
</feature>
<dbReference type="RefSeq" id="WP_188722557.1">
    <property type="nucleotide sequence ID" value="NZ_BMIF01000015.1"/>
</dbReference>
<feature type="transmembrane region" description="Helical" evidence="6">
    <location>
        <begin position="63"/>
        <end position="81"/>
    </location>
</feature>
<accession>A0A916S3A5</accession>
<feature type="transmembrane region" description="Helical" evidence="6">
    <location>
        <begin position="289"/>
        <end position="311"/>
    </location>
</feature>
<keyword evidence="3 6" id="KW-0812">Transmembrane</keyword>
<dbReference type="GO" id="GO:0005886">
    <property type="term" value="C:plasma membrane"/>
    <property type="evidence" value="ECO:0007669"/>
    <property type="project" value="UniProtKB-SubCell"/>
</dbReference>
<evidence type="ECO:0000256" key="6">
    <source>
        <dbReference type="SAM" id="Phobius"/>
    </source>
</evidence>
<evidence type="ECO:0000256" key="5">
    <source>
        <dbReference type="ARBA" id="ARBA00023136"/>
    </source>
</evidence>
<evidence type="ECO:0000256" key="1">
    <source>
        <dbReference type="ARBA" id="ARBA00004651"/>
    </source>
</evidence>
<dbReference type="InterPro" id="IPR001851">
    <property type="entry name" value="ABC_transp_permease"/>
</dbReference>
<feature type="transmembrane region" description="Helical" evidence="6">
    <location>
        <begin position="87"/>
        <end position="107"/>
    </location>
</feature>
<gene>
    <name evidence="7" type="ORF">GCM10011385_36570</name>
</gene>
<evidence type="ECO:0000256" key="2">
    <source>
        <dbReference type="ARBA" id="ARBA00022475"/>
    </source>
</evidence>
<proteinExistence type="predicted"/>
<comment type="subcellular location">
    <subcellularLocation>
        <location evidence="1">Cell membrane</location>
        <topology evidence="1">Multi-pass membrane protein</topology>
    </subcellularLocation>
</comment>
<dbReference type="GO" id="GO:0015658">
    <property type="term" value="F:branched-chain amino acid transmembrane transporter activity"/>
    <property type="evidence" value="ECO:0007669"/>
    <property type="project" value="InterPro"/>
</dbReference>
<dbReference type="PANTHER" id="PTHR30482">
    <property type="entry name" value="HIGH-AFFINITY BRANCHED-CHAIN AMINO ACID TRANSPORT SYSTEM PERMEASE"/>
    <property type="match status" value="1"/>
</dbReference>
<feature type="transmembrane region" description="Helical" evidence="6">
    <location>
        <begin position="256"/>
        <end position="277"/>
    </location>
</feature>
<evidence type="ECO:0000313" key="8">
    <source>
        <dbReference type="Proteomes" id="UP000636264"/>
    </source>
</evidence>
<keyword evidence="8" id="KW-1185">Reference proteome</keyword>
<name>A0A916S3A5_9HYPH</name>